<evidence type="ECO:0000313" key="9">
    <source>
        <dbReference type="EMBL" id="CZT16069.1"/>
    </source>
</evidence>
<dbReference type="AlphaFoldDB" id="A0A2D3V3I8"/>
<dbReference type="InterPro" id="IPR009057">
    <property type="entry name" value="Homeodomain-like_sf"/>
</dbReference>
<keyword evidence="2 5" id="KW-0238">DNA-binding</keyword>
<keyword evidence="3 5" id="KW-0371">Homeobox</keyword>
<comment type="subcellular location">
    <subcellularLocation>
        <location evidence="1 5 6">Nucleus</location>
    </subcellularLocation>
</comment>
<evidence type="ECO:0000256" key="7">
    <source>
        <dbReference type="SAM" id="MobiDB-lite"/>
    </source>
</evidence>
<dbReference type="GO" id="GO:0000981">
    <property type="term" value="F:DNA-binding transcription factor activity, RNA polymerase II-specific"/>
    <property type="evidence" value="ECO:0007669"/>
    <property type="project" value="TreeGrafter"/>
</dbReference>
<dbReference type="GO" id="GO:0000977">
    <property type="term" value="F:RNA polymerase II transcription regulatory region sequence-specific DNA binding"/>
    <property type="evidence" value="ECO:0007669"/>
    <property type="project" value="TreeGrafter"/>
</dbReference>
<dbReference type="InterPro" id="IPR050453">
    <property type="entry name" value="LIM_Homeobox_TF"/>
</dbReference>
<feature type="region of interest" description="Disordered" evidence="7">
    <location>
        <begin position="335"/>
        <end position="413"/>
    </location>
</feature>
<protein>
    <recommendedName>
        <fullName evidence="8">Homeobox domain-containing protein</fullName>
    </recommendedName>
</protein>
<dbReference type="PROSITE" id="PS50071">
    <property type="entry name" value="HOMEOBOX_2"/>
    <property type="match status" value="1"/>
</dbReference>
<dbReference type="GeneID" id="35597135"/>
<evidence type="ECO:0000256" key="1">
    <source>
        <dbReference type="ARBA" id="ARBA00004123"/>
    </source>
</evidence>
<evidence type="ECO:0000256" key="5">
    <source>
        <dbReference type="PROSITE-ProRule" id="PRU00108"/>
    </source>
</evidence>
<organism evidence="9 10">
    <name type="scientific">Ramularia collo-cygni</name>
    <dbReference type="NCBI Taxonomy" id="112498"/>
    <lineage>
        <taxon>Eukaryota</taxon>
        <taxon>Fungi</taxon>
        <taxon>Dikarya</taxon>
        <taxon>Ascomycota</taxon>
        <taxon>Pezizomycotina</taxon>
        <taxon>Dothideomycetes</taxon>
        <taxon>Dothideomycetidae</taxon>
        <taxon>Mycosphaerellales</taxon>
        <taxon>Mycosphaerellaceae</taxon>
        <taxon>Ramularia</taxon>
    </lineage>
</organism>
<feature type="region of interest" description="Disordered" evidence="7">
    <location>
        <begin position="1"/>
        <end position="22"/>
    </location>
</feature>
<dbReference type="SUPFAM" id="SSF46689">
    <property type="entry name" value="Homeodomain-like"/>
    <property type="match status" value="1"/>
</dbReference>
<dbReference type="Pfam" id="PF00046">
    <property type="entry name" value="Homeodomain"/>
    <property type="match status" value="1"/>
</dbReference>
<dbReference type="CDD" id="cd00086">
    <property type="entry name" value="homeodomain"/>
    <property type="match status" value="1"/>
</dbReference>
<reference evidence="9 10" key="1">
    <citation type="submission" date="2016-03" db="EMBL/GenBank/DDBJ databases">
        <authorList>
            <person name="Ploux O."/>
        </authorList>
    </citation>
    <scope>NUCLEOTIDE SEQUENCE [LARGE SCALE GENOMIC DNA]</scope>
    <source>
        <strain evidence="9 10">URUG2</strain>
    </source>
</reference>
<dbReference type="Gene3D" id="1.10.10.60">
    <property type="entry name" value="Homeodomain-like"/>
    <property type="match status" value="1"/>
</dbReference>
<dbReference type="STRING" id="112498.A0A2D3V3I8"/>
<evidence type="ECO:0000259" key="8">
    <source>
        <dbReference type="PROSITE" id="PS50071"/>
    </source>
</evidence>
<feature type="compositionally biased region" description="Low complexity" evidence="7">
    <location>
        <begin position="335"/>
        <end position="351"/>
    </location>
</feature>
<name>A0A2D3V3I8_9PEZI</name>
<keyword evidence="10" id="KW-1185">Reference proteome</keyword>
<feature type="DNA-binding region" description="Homeobox" evidence="5">
    <location>
        <begin position="182"/>
        <end position="242"/>
    </location>
</feature>
<evidence type="ECO:0000256" key="3">
    <source>
        <dbReference type="ARBA" id="ARBA00023155"/>
    </source>
</evidence>
<feature type="region of interest" description="Disordered" evidence="7">
    <location>
        <begin position="100"/>
        <end position="168"/>
    </location>
</feature>
<dbReference type="InterPro" id="IPR001356">
    <property type="entry name" value="HD"/>
</dbReference>
<dbReference type="Proteomes" id="UP000225277">
    <property type="component" value="Unassembled WGS sequence"/>
</dbReference>
<feature type="compositionally biased region" description="Acidic residues" evidence="7">
    <location>
        <begin position="150"/>
        <end position="165"/>
    </location>
</feature>
<proteinExistence type="predicted"/>
<dbReference type="PANTHER" id="PTHR24208">
    <property type="entry name" value="LIM/HOMEOBOX PROTEIN LHX"/>
    <property type="match status" value="1"/>
</dbReference>
<sequence length="572" mass="63178">MIDNRLRVPPSPPYSPRMSDSVRTAEHYSQQATLVHARPEYRQCRESAIAGAGYSDDVSAYSHDPTEASLRPYKTFNYSPGSSGGPCSQYNIDPYTQVQLGSRQKSKSSQALRHMGSTDVRSAAHGISTSASPVDRLTPHSPDNSVHDQQDDDDLIDSAGEDQDEGSEKIQMTAAELRAHKRKMKRFRLTHSQTRFLMSEFARQAHPDAGHRERLAREIPGLSARQVQVWFQNRRAKLKRHTTDDQARMMRSRALPDDFDTTQALHSPFGAQPPIMSASTSSLGSFSTYGDHASIRPLALDTTRALVEYDQYNSSYASPTGVSPALGAFAFTPPHSSSGHISPGSSHSMPPYAMQHQAAYESSRRGAIGLPALETGYGPMNNLQRAPPHEQITRTSSETTSSPLPTSVSHPNIQSHMFPDRSSSFSGHMAYDHQRSHPPRSLGMTDSDPYRSSYTYAAPQTYSSNESQHRPTSGQHATNMDHFRRAPVGITYGHYAPQNYTSAPYQNYATPYAPRDVHNTYAQESHRETLAHTQQAHTQLDGMHGADRAFALPVTTQVTETSGSTSIMPPSY</sequence>
<feature type="compositionally biased region" description="Polar residues" evidence="7">
    <location>
        <begin position="100"/>
        <end position="111"/>
    </location>
</feature>
<evidence type="ECO:0000256" key="6">
    <source>
        <dbReference type="RuleBase" id="RU000682"/>
    </source>
</evidence>
<dbReference type="OrthoDB" id="6159439at2759"/>
<dbReference type="SMART" id="SM00389">
    <property type="entry name" value="HOX"/>
    <property type="match status" value="1"/>
</dbReference>
<keyword evidence="4 5" id="KW-0539">Nucleus</keyword>
<feature type="compositionally biased region" description="Low complexity" evidence="7">
    <location>
        <begin position="393"/>
        <end position="411"/>
    </location>
</feature>
<evidence type="ECO:0000256" key="4">
    <source>
        <dbReference type="ARBA" id="ARBA00023242"/>
    </source>
</evidence>
<accession>A0A2D3V3I8</accession>
<evidence type="ECO:0000313" key="10">
    <source>
        <dbReference type="Proteomes" id="UP000225277"/>
    </source>
</evidence>
<feature type="domain" description="Homeobox" evidence="8">
    <location>
        <begin position="180"/>
        <end position="241"/>
    </location>
</feature>
<dbReference type="EMBL" id="FJUY01000002">
    <property type="protein sequence ID" value="CZT16069.1"/>
    <property type="molecule type" value="Genomic_DNA"/>
</dbReference>
<dbReference type="PANTHER" id="PTHR24208:SF166">
    <property type="entry name" value="LIM HOMEOBOX TRANSCRIPTION FACTOR 1 ALPHA, ISOFORM B"/>
    <property type="match status" value="1"/>
</dbReference>
<dbReference type="GO" id="GO:0005634">
    <property type="term" value="C:nucleus"/>
    <property type="evidence" value="ECO:0007669"/>
    <property type="project" value="UniProtKB-SubCell"/>
</dbReference>
<gene>
    <name evidence="9" type="ORF">RCC_01909</name>
</gene>
<evidence type="ECO:0000256" key="2">
    <source>
        <dbReference type="ARBA" id="ARBA00023125"/>
    </source>
</evidence>
<dbReference type="RefSeq" id="XP_023622962.1">
    <property type="nucleotide sequence ID" value="XM_023767194.1"/>
</dbReference>